<evidence type="ECO:0000256" key="1">
    <source>
        <dbReference type="SAM" id="Phobius"/>
    </source>
</evidence>
<name>A0AAT9F2S5_SERMA</name>
<sequence>MPLPGARPAVCIGCISLFCSMVYFRAWFSPVRIVKYSFSLSAHYNANSKMAIVNVVENMFFDTIDWCYCFYDLLSRKNIFVSWFLGLYFVFIGFD</sequence>
<keyword evidence="1" id="KW-0812">Transmembrane</keyword>
<accession>A0AAT9F2S5</accession>
<evidence type="ECO:0000313" key="2">
    <source>
        <dbReference type="EMBL" id="BAO34591.1"/>
    </source>
</evidence>
<gene>
    <name evidence="2" type="ORF">SM39_2596</name>
</gene>
<organism evidence="2">
    <name type="scientific">Serratia marcescens SM39</name>
    <dbReference type="NCBI Taxonomy" id="1334564"/>
    <lineage>
        <taxon>Bacteria</taxon>
        <taxon>Pseudomonadati</taxon>
        <taxon>Pseudomonadota</taxon>
        <taxon>Gammaproteobacteria</taxon>
        <taxon>Enterobacterales</taxon>
        <taxon>Yersiniaceae</taxon>
        <taxon>Serratia</taxon>
    </lineage>
</organism>
<proteinExistence type="predicted"/>
<protein>
    <submittedName>
        <fullName evidence="2">Uncharacterized protein</fullName>
    </submittedName>
</protein>
<feature type="transmembrane region" description="Helical" evidence="1">
    <location>
        <begin position="6"/>
        <end position="28"/>
    </location>
</feature>
<keyword evidence="1" id="KW-1133">Transmembrane helix</keyword>
<feature type="transmembrane region" description="Helical" evidence="1">
    <location>
        <begin position="78"/>
        <end position="94"/>
    </location>
</feature>
<keyword evidence="1" id="KW-0472">Membrane</keyword>
<reference evidence="2" key="1">
    <citation type="journal article" date="2014" name="Genome Biol. Evol.">
        <title>Genome evolution and plasticity of Serratia marcescens, an important multidrug-resistant nosocomial pathogen.</title>
        <authorList>
            <person name="Iguchi A."/>
            <person name="Nagaya Y."/>
            <person name="Pradel E."/>
            <person name="Ooka T."/>
            <person name="Ogura Y."/>
            <person name="Katsura K."/>
            <person name="Kurokawa K."/>
            <person name="Oshima K."/>
            <person name="Hattori M."/>
            <person name="Parkhill J."/>
            <person name="Sebaihia M."/>
            <person name="Coulthurst S.J."/>
            <person name="Gotoh N."/>
            <person name="Thomson N.R."/>
            <person name="Ewbank J.J."/>
            <person name="Hayashi T."/>
        </authorList>
    </citation>
    <scope>NUCLEOTIDE SEQUENCE</scope>
    <source>
        <strain evidence="2">SM39</strain>
    </source>
</reference>
<dbReference type="EMBL" id="AP013063">
    <property type="protein sequence ID" value="BAO34591.1"/>
    <property type="molecule type" value="Genomic_DNA"/>
</dbReference>
<dbReference type="AlphaFoldDB" id="A0AAT9F2S5"/>
<dbReference type="KEGG" id="smar:SM39_2596"/>